<keyword evidence="4 10" id="KW-0349">Heme</keyword>
<dbReference type="AlphaFoldDB" id="A0A2G2YGN7"/>
<evidence type="ECO:0000313" key="13">
    <source>
        <dbReference type="Proteomes" id="UP000222542"/>
    </source>
</evidence>
<keyword evidence="8 11" id="KW-0503">Monooxygenase</keyword>
<dbReference type="GO" id="GO:0020037">
    <property type="term" value="F:heme binding"/>
    <property type="evidence" value="ECO:0007669"/>
    <property type="project" value="InterPro"/>
</dbReference>
<dbReference type="PANTHER" id="PTHR47943">
    <property type="entry name" value="CYTOCHROME P450 93A3-LIKE"/>
    <property type="match status" value="1"/>
</dbReference>
<dbReference type="GO" id="GO:0016020">
    <property type="term" value="C:membrane"/>
    <property type="evidence" value="ECO:0007669"/>
    <property type="project" value="UniProtKB-SubCell"/>
</dbReference>
<evidence type="ECO:0000256" key="2">
    <source>
        <dbReference type="ARBA" id="ARBA00004370"/>
    </source>
</evidence>
<protein>
    <recommendedName>
        <fullName evidence="14">Cytochrome</fullName>
    </recommendedName>
</protein>
<comment type="caution">
    <text evidence="12">The sequence shown here is derived from an EMBL/GenBank/DDBJ whole genome shotgun (WGS) entry which is preliminary data.</text>
</comment>
<dbReference type="GO" id="GO:0016705">
    <property type="term" value="F:oxidoreductase activity, acting on paired donors, with incorporation or reduction of molecular oxygen"/>
    <property type="evidence" value="ECO:0007669"/>
    <property type="project" value="InterPro"/>
</dbReference>
<evidence type="ECO:0000256" key="7">
    <source>
        <dbReference type="ARBA" id="ARBA00023004"/>
    </source>
</evidence>
<dbReference type="PRINTS" id="PR00385">
    <property type="entry name" value="P450"/>
</dbReference>
<evidence type="ECO:0000256" key="8">
    <source>
        <dbReference type="ARBA" id="ARBA00023033"/>
    </source>
</evidence>
<dbReference type="InterPro" id="IPR017972">
    <property type="entry name" value="Cyt_P450_CS"/>
</dbReference>
<dbReference type="Pfam" id="PF00067">
    <property type="entry name" value="p450"/>
    <property type="match status" value="1"/>
</dbReference>
<dbReference type="PANTHER" id="PTHR47943:SF2">
    <property type="entry name" value="CYTOCHROME P450"/>
    <property type="match status" value="1"/>
</dbReference>
<evidence type="ECO:0000256" key="1">
    <source>
        <dbReference type="ARBA" id="ARBA00001971"/>
    </source>
</evidence>
<proteinExistence type="inferred from homology"/>
<comment type="subcellular location">
    <subcellularLocation>
        <location evidence="2">Membrane</location>
    </subcellularLocation>
</comment>
<dbReference type="Proteomes" id="UP000222542">
    <property type="component" value="Unassembled WGS sequence"/>
</dbReference>
<evidence type="ECO:0000256" key="10">
    <source>
        <dbReference type="PIRSR" id="PIRSR602401-1"/>
    </source>
</evidence>
<keyword evidence="13" id="KW-1185">Reference proteome</keyword>
<reference evidence="12 13" key="2">
    <citation type="journal article" date="2017" name="Genome Biol.">
        <title>New reference genome sequences of hot pepper reveal the massive evolution of plant disease-resistance genes by retroduplication.</title>
        <authorList>
            <person name="Kim S."/>
            <person name="Park J."/>
            <person name="Yeom S.I."/>
            <person name="Kim Y.M."/>
            <person name="Seo E."/>
            <person name="Kim K.T."/>
            <person name="Kim M.S."/>
            <person name="Lee J.M."/>
            <person name="Cheong K."/>
            <person name="Shin H.S."/>
            <person name="Kim S.B."/>
            <person name="Han K."/>
            <person name="Lee J."/>
            <person name="Park M."/>
            <person name="Lee H.A."/>
            <person name="Lee H.Y."/>
            <person name="Lee Y."/>
            <person name="Oh S."/>
            <person name="Lee J.H."/>
            <person name="Choi E."/>
            <person name="Choi E."/>
            <person name="Lee S.E."/>
            <person name="Jeon J."/>
            <person name="Kim H."/>
            <person name="Choi G."/>
            <person name="Song H."/>
            <person name="Lee J."/>
            <person name="Lee S.C."/>
            <person name="Kwon J.K."/>
            <person name="Lee H.Y."/>
            <person name="Koo N."/>
            <person name="Hong Y."/>
            <person name="Kim R.W."/>
            <person name="Kang W.H."/>
            <person name="Huh J.H."/>
            <person name="Kang B.C."/>
            <person name="Yang T.J."/>
            <person name="Lee Y.H."/>
            <person name="Bennetzen J.L."/>
            <person name="Choi D."/>
        </authorList>
    </citation>
    <scope>NUCLEOTIDE SEQUENCE [LARGE SCALE GENOMIC DNA]</scope>
    <source>
        <strain evidence="13">cv. CM334</strain>
    </source>
</reference>
<sequence length="145" mass="16681">MLVVAINTSATTVDWILTELLRHPHVMKKIHKELEQVVDLERVVEESDLESLKYLDMVVKEGMRLHSVLPLSQCEAMEDCVVDGFRIRKGSRITINNYAIQRDPNVWSEPEKFLPERFVGSNIDVRGRNFQFLPFSAGRRSCPAV</sequence>
<dbReference type="OMA" id="EYRESCK"/>
<evidence type="ECO:0000256" key="9">
    <source>
        <dbReference type="ARBA" id="ARBA00023136"/>
    </source>
</evidence>
<dbReference type="InterPro" id="IPR036396">
    <property type="entry name" value="Cyt_P450_sf"/>
</dbReference>
<organism evidence="12 13">
    <name type="scientific">Capsicum annuum</name>
    <name type="common">Capsicum pepper</name>
    <dbReference type="NCBI Taxonomy" id="4072"/>
    <lineage>
        <taxon>Eukaryota</taxon>
        <taxon>Viridiplantae</taxon>
        <taxon>Streptophyta</taxon>
        <taxon>Embryophyta</taxon>
        <taxon>Tracheophyta</taxon>
        <taxon>Spermatophyta</taxon>
        <taxon>Magnoliopsida</taxon>
        <taxon>eudicotyledons</taxon>
        <taxon>Gunneridae</taxon>
        <taxon>Pentapetalae</taxon>
        <taxon>asterids</taxon>
        <taxon>lamiids</taxon>
        <taxon>Solanales</taxon>
        <taxon>Solanaceae</taxon>
        <taxon>Solanoideae</taxon>
        <taxon>Capsiceae</taxon>
        <taxon>Capsicum</taxon>
    </lineage>
</organism>
<evidence type="ECO:0000256" key="5">
    <source>
        <dbReference type="ARBA" id="ARBA00022723"/>
    </source>
</evidence>
<dbReference type="GO" id="GO:0005506">
    <property type="term" value="F:iron ion binding"/>
    <property type="evidence" value="ECO:0007669"/>
    <property type="project" value="InterPro"/>
</dbReference>
<dbReference type="Gramene" id="PHT68914">
    <property type="protein sequence ID" value="PHT68914"/>
    <property type="gene ID" value="T459_28401"/>
</dbReference>
<dbReference type="Gene3D" id="1.10.630.10">
    <property type="entry name" value="Cytochrome P450"/>
    <property type="match status" value="1"/>
</dbReference>
<dbReference type="PROSITE" id="PS00086">
    <property type="entry name" value="CYTOCHROME_P450"/>
    <property type="match status" value="1"/>
</dbReference>
<evidence type="ECO:0000256" key="11">
    <source>
        <dbReference type="RuleBase" id="RU000461"/>
    </source>
</evidence>
<keyword evidence="5 10" id="KW-0479">Metal-binding</keyword>
<evidence type="ECO:0000256" key="6">
    <source>
        <dbReference type="ARBA" id="ARBA00023002"/>
    </source>
</evidence>
<dbReference type="STRING" id="4072.A0A2G2YGN7"/>
<accession>A0A2G2YGN7</accession>
<reference evidence="12 13" key="1">
    <citation type="journal article" date="2014" name="Nat. Genet.">
        <title>Genome sequence of the hot pepper provides insights into the evolution of pungency in Capsicum species.</title>
        <authorList>
            <person name="Kim S."/>
            <person name="Park M."/>
            <person name="Yeom S.I."/>
            <person name="Kim Y.M."/>
            <person name="Lee J.M."/>
            <person name="Lee H.A."/>
            <person name="Seo E."/>
            <person name="Choi J."/>
            <person name="Cheong K."/>
            <person name="Kim K.T."/>
            <person name="Jung K."/>
            <person name="Lee G.W."/>
            <person name="Oh S.K."/>
            <person name="Bae C."/>
            <person name="Kim S.B."/>
            <person name="Lee H.Y."/>
            <person name="Kim S.Y."/>
            <person name="Kim M.S."/>
            <person name="Kang B.C."/>
            <person name="Jo Y.D."/>
            <person name="Yang H.B."/>
            <person name="Jeong H.J."/>
            <person name="Kang W.H."/>
            <person name="Kwon J.K."/>
            <person name="Shin C."/>
            <person name="Lim J.Y."/>
            <person name="Park J.H."/>
            <person name="Huh J.H."/>
            <person name="Kim J.S."/>
            <person name="Kim B.D."/>
            <person name="Cohen O."/>
            <person name="Paran I."/>
            <person name="Suh M.C."/>
            <person name="Lee S.B."/>
            <person name="Kim Y.K."/>
            <person name="Shin Y."/>
            <person name="Noh S.J."/>
            <person name="Park J."/>
            <person name="Seo Y.S."/>
            <person name="Kwon S.Y."/>
            <person name="Kim H.A."/>
            <person name="Park J.M."/>
            <person name="Kim H.J."/>
            <person name="Choi S.B."/>
            <person name="Bosland P.W."/>
            <person name="Reeves G."/>
            <person name="Jo S.H."/>
            <person name="Lee B.W."/>
            <person name="Cho H.T."/>
            <person name="Choi H.S."/>
            <person name="Lee M.S."/>
            <person name="Yu Y."/>
            <person name="Do Choi Y."/>
            <person name="Park B.S."/>
            <person name="van Deynze A."/>
            <person name="Ashrafi H."/>
            <person name="Hill T."/>
            <person name="Kim W.T."/>
            <person name="Pai H.S."/>
            <person name="Ahn H.K."/>
            <person name="Yeam I."/>
            <person name="Giovannoni J.J."/>
            <person name="Rose J.K."/>
            <person name="Sorensen I."/>
            <person name="Lee S.J."/>
            <person name="Kim R.W."/>
            <person name="Choi I.Y."/>
            <person name="Choi B.S."/>
            <person name="Lim J.S."/>
            <person name="Lee Y.H."/>
            <person name="Choi D."/>
        </authorList>
    </citation>
    <scope>NUCLEOTIDE SEQUENCE [LARGE SCALE GENOMIC DNA]</scope>
    <source>
        <strain evidence="13">cv. CM334</strain>
    </source>
</reference>
<dbReference type="InterPro" id="IPR002401">
    <property type="entry name" value="Cyt_P450_E_grp-I"/>
</dbReference>
<comment type="similarity">
    <text evidence="3 11">Belongs to the cytochrome P450 family.</text>
</comment>
<keyword evidence="9" id="KW-0472">Membrane</keyword>
<comment type="cofactor">
    <cofactor evidence="1 10">
        <name>heme</name>
        <dbReference type="ChEBI" id="CHEBI:30413"/>
    </cofactor>
</comment>
<evidence type="ECO:0000256" key="3">
    <source>
        <dbReference type="ARBA" id="ARBA00010617"/>
    </source>
</evidence>
<name>A0A2G2YGN7_CAPAN</name>
<evidence type="ECO:0000313" key="12">
    <source>
        <dbReference type="EMBL" id="PHT68914.1"/>
    </source>
</evidence>
<gene>
    <name evidence="12" type="ORF">T459_28401</name>
</gene>
<keyword evidence="6 11" id="KW-0560">Oxidoreductase</keyword>
<dbReference type="EMBL" id="AYRZ02000011">
    <property type="protein sequence ID" value="PHT68914.1"/>
    <property type="molecule type" value="Genomic_DNA"/>
</dbReference>
<evidence type="ECO:0000256" key="4">
    <source>
        <dbReference type="ARBA" id="ARBA00022617"/>
    </source>
</evidence>
<dbReference type="PRINTS" id="PR00463">
    <property type="entry name" value="EP450I"/>
</dbReference>
<dbReference type="InterPro" id="IPR001128">
    <property type="entry name" value="Cyt_P450"/>
</dbReference>
<dbReference type="SUPFAM" id="SSF48264">
    <property type="entry name" value="Cytochrome P450"/>
    <property type="match status" value="1"/>
</dbReference>
<evidence type="ECO:0008006" key="14">
    <source>
        <dbReference type="Google" id="ProtNLM"/>
    </source>
</evidence>
<feature type="binding site" description="axial binding residue" evidence="10">
    <location>
        <position position="142"/>
    </location>
    <ligand>
        <name>heme</name>
        <dbReference type="ChEBI" id="CHEBI:30413"/>
    </ligand>
    <ligandPart>
        <name>Fe</name>
        <dbReference type="ChEBI" id="CHEBI:18248"/>
    </ligandPart>
</feature>
<keyword evidence="7 10" id="KW-0408">Iron</keyword>
<dbReference type="GO" id="GO:0004497">
    <property type="term" value="F:monooxygenase activity"/>
    <property type="evidence" value="ECO:0007669"/>
    <property type="project" value="UniProtKB-KW"/>
</dbReference>